<dbReference type="InterPro" id="IPR048665">
    <property type="entry name" value="InhA-like_VEG"/>
</dbReference>
<feature type="domain" description="Immune inhibitor A-like metallopeptidase VEG" evidence="1">
    <location>
        <begin position="14"/>
        <end position="118"/>
    </location>
</feature>
<evidence type="ECO:0000259" key="1">
    <source>
        <dbReference type="Pfam" id="PF20774"/>
    </source>
</evidence>
<reference evidence="2 3" key="1">
    <citation type="submission" date="2019-03" db="EMBL/GenBank/DDBJ databases">
        <title>Genomic Encyclopedia of Type Strains, Phase IV (KMG-IV): sequencing the most valuable type-strain genomes for metagenomic binning, comparative biology and taxonomic classification.</title>
        <authorList>
            <person name="Goeker M."/>
        </authorList>
    </citation>
    <scope>NUCLEOTIDE SEQUENCE [LARGE SCALE GENOMIC DNA]</scope>
    <source>
        <strain evidence="2 3">DSM 19377</strain>
    </source>
</reference>
<evidence type="ECO:0000313" key="3">
    <source>
        <dbReference type="Proteomes" id="UP000295416"/>
    </source>
</evidence>
<keyword evidence="3" id="KW-1185">Reference proteome</keyword>
<accession>A0A4V6NQF2</accession>
<sequence>MDNFDHGHSPFSTPMHASLFHVDAHQNIVKWSDGSLATTSYQIEDASFSLDKTDKGFIDYSDLHGGTLTKKKERPVPVFDDSRDYSNKGMIYAGRNIPEFCLKIHVLAESKDKSVGAIQLSKK</sequence>
<organism evidence="2 3">
    <name type="scientific">Scopulibacillus darangshiensis</name>
    <dbReference type="NCBI Taxonomy" id="442528"/>
    <lineage>
        <taxon>Bacteria</taxon>
        <taxon>Bacillati</taxon>
        <taxon>Bacillota</taxon>
        <taxon>Bacilli</taxon>
        <taxon>Bacillales</taxon>
        <taxon>Sporolactobacillaceae</taxon>
        <taxon>Scopulibacillus</taxon>
    </lineage>
</organism>
<comment type="caution">
    <text evidence="2">The sequence shown here is derived from an EMBL/GenBank/DDBJ whole genome shotgun (WGS) entry which is preliminary data.</text>
</comment>
<evidence type="ECO:0000313" key="2">
    <source>
        <dbReference type="EMBL" id="TCP20766.1"/>
    </source>
</evidence>
<protein>
    <submittedName>
        <fullName evidence="2">Immune inhibitor A peptidase M6</fullName>
    </submittedName>
</protein>
<dbReference type="Proteomes" id="UP000295416">
    <property type="component" value="Unassembled WGS sequence"/>
</dbReference>
<dbReference type="EMBL" id="SLXK01000049">
    <property type="protein sequence ID" value="TCP20766.1"/>
    <property type="molecule type" value="Genomic_DNA"/>
</dbReference>
<name>A0A4V6NQF2_9BACL</name>
<gene>
    <name evidence="2" type="ORF">EV207_1493</name>
</gene>
<proteinExistence type="predicted"/>
<dbReference type="Pfam" id="PF20774">
    <property type="entry name" value="InhA-like_VEG"/>
    <property type="match status" value="1"/>
</dbReference>
<dbReference type="AlphaFoldDB" id="A0A4V6NQF2"/>